<feature type="binding site" evidence="10">
    <location>
        <position position="330"/>
    </location>
    <ligand>
        <name>NAD(+)</name>
        <dbReference type="ChEBI" id="CHEBI:57540"/>
    </ligand>
</feature>
<keyword evidence="5 10" id="KW-0862">Zinc</keyword>
<dbReference type="SUPFAM" id="SSF50249">
    <property type="entry name" value="Nucleic acid-binding proteins"/>
    <property type="match status" value="1"/>
</dbReference>
<dbReference type="SMART" id="SM00292">
    <property type="entry name" value="BRCT"/>
    <property type="match status" value="1"/>
</dbReference>
<dbReference type="Proteomes" id="UP001237011">
    <property type="component" value="Chromosome"/>
</dbReference>
<dbReference type="Gene3D" id="1.10.287.610">
    <property type="entry name" value="Helix hairpin bin"/>
    <property type="match status" value="1"/>
</dbReference>
<dbReference type="SUPFAM" id="SSF47781">
    <property type="entry name" value="RuvA domain 2-like"/>
    <property type="match status" value="1"/>
</dbReference>
<feature type="binding site" evidence="10">
    <location>
        <position position="182"/>
    </location>
    <ligand>
        <name>NAD(+)</name>
        <dbReference type="ChEBI" id="CHEBI:57540"/>
    </ligand>
</feature>
<proteinExistence type="inferred from homology"/>
<dbReference type="EC" id="6.5.1.2" evidence="10"/>
<evidence type="ECO:0000256" key="4">
    <source>
        <dbReference type="ARBA" id="ARBA00022763"/>
    </source>
</evidence>
<feature type="binding site" evidence="10">
    <location>
        <position position="148"/>
    </location>
    <ligand>
        <name>NAD(+)</name>
        <dbReference type="ChEBI" id="CHEBI:57540"/>
    </ligand>
</feature>
<keyword evidence="3 10" id="KW-0479">Metal-binding</keyword>
<accession>A0ABY9HA85</accession>
<feature type="domain" description="BRCT" evidence="11">
    <location>
        <begin position="628"/>
        <end position="709"/>
    </location>
</feature>
<keyword evidence="6 10" id="KW-0460">Magnesium</keyword>
<feature type="binding site" evidence="10">
    <location>
        <position position="464"/>
    </location>
    <ligand>
        <name>Zn(2+)</name>
        <dbReference type="ChEBI" id="CHEBI:29105"/>
    </ligand>
</feature>
<dbReference type="InterPro" id="IPR001357">
    <property type="entry name" value="BRCT_dom"/>
</dbReference>
<comment type="catalytic activity">
    <reaction evidence="9 10">
        <text>NAD(+) + (deoxyribonucleotide)n-3'-hydroxyl + 5'-phospho-(deoxyribonucleotide)m = (deoxyribonucleotide)n+m + AMP + beta-nicotinamide D-nucleotide.</text>
        <dbReference type="EC" id="6.5.1.2"/>
    </reaction>
</comment>
<keyword evidence="10" id="KW-0464">Manganese</keyword>
<dbReference type="PIRSF" id="PIRSF001604">
    <property type="entry name" value="LigA"/>
    <property type="match status" value="1"/>
</dbReference>
<dbReference type="InterPro" id="IPR036420">
    <property type="entry name" value="BRCT_dom_sf"/>
</dbReference>
<feature type="binding site" evidence="10">
    <location>
        <position position="354"/>
    </location>
    <ligand>
        <name>NAD(+)</name>
        <dbReference type="ChEBI" id="CHEBI:57540"/>
    </ligand>
</feature>
<dbReference type="Gene3D" id="3.40.50.10190">
    <property type="entry name" value="BRCT domain"/>
    <property type="match status" value="1"/>
</dbReference>
<dbReference type="Pfam" id="PF03120">
    <property type="entry name" value="OB_DNA_ligase"/>
    <property type="match status" value="1"/>
</dbReference>
<evidence type="ECO:0000256" key="5">
    <source>
        <dbReference type="ARBA" id="ARBA00022833"/>
    </source>
</evidence>
<dbReference type="Pfam" id="PF01653">
    <property type="entry name" value="DNA_ligase_aden"/>
    <property type="match status" value="2"/>
</dbReference>
<dbReference type="InterPro" id="IPR010994">
    <property type="entry name" value="RuvA_2-like"/>
</dbReference>
<organism evidence="12 13">
    <name type="scientific">Mycoplasma seminis</name>
    <dbReference type="NCBI Taxonomy" id="512749"/>
    <lineage>
        <taxon>Bacteria</taxon>
        <taxon>Bacillati</taxon>
        <taxon>Mycoplasmatota</taxon>
        <taxon>Mollicutes</taxon>
        <taxon>Mycoplasmataceae</taxon>
        <taxon>Mycoplasma</taxon>
    </lineage>
</organism>
<dbReference type="CDD" id="cd17748">
    <property type="entry name" value="BRCT_DNA_ligase_like"/>
    <property type="match status" value="1"/>
</dbReference>
<dbReference type="Pfam" id="PF03119">
    <property type="entry name" value="DNA_ligase_ZBD"/>
    <property type="match status" value="1"/>
</dbReference>
<comment type="cofactor">
    <cofactor evidence="10">
        <name>Mg(2+)</name>
        <dbReference type="ChEBI" id="CHEBI:18420"/>
    </cofactor>
    <cofactor evidence="10">
        <name>Mn(2+)</name>
        <dbReference type="ChEBI" id="CHEBI:29035"/>
    </cofactor>
</comment>
<evidence type="ECO:0000313" key="12">
    <source>
        <dbReference type="EMBL" id="WLP85507.1"/>
    </source>
</evidence>
<evidence type="ECO:0000256" key="2">
    <source>
        <dbReference type="ARBA" id="ARBA00022705"/>
    </source>
</evidence>
<dbReference type="PANTHER" id="PTHR23389:SF9">
    <property type="entry name" value="DNA LIGASE"/>
    <property type="match status" value="1"/>
</dbReference>
<dbReference type="RefSeq" id="WP_305937939.1">
    <property type="nucleotide sequence ID" value="NZ_CP132191.1"/>
</dbReference>
<dbReference type="Gene3D" id="1.10.150.20">
    <property type="entry name" value="5' to 3' exonuclease, C-terminal subdomain"/>
    <property type="match status" value="2"/>
</dbReference>
<dbReference type="CDD" id="cd00114">
    <property type="entry name" value="LIGANc"/>
    <property type="match status" value="1"/>
</dbReference>
<evidence type="ECO:0000256" key="1">
    <source>
        <dbReference type="ARBA" id="ARBA00022598"/>
    </source>
</evidence>
<dbReference type="Gene3D" id="2.40.50.140">
    <property type="entry name" value="Nucleic acid-binding proteins"/>
    <property type="match status" value="1"/>
</dbReference>
<reference evidence="12" key="1">
    <citation type="submission" date="2023-08" db="EMBL/GenBank/DDBJ databases">
        <title>Complete genome sequence of Mycoplasma seminis 2200.</title>
        <authorList>
            <person name="Spergser J."/>
        </authorList>
    </citation>
    <scope>NUCLEOTIDE SEQUENCE [LARGE SCALE GENOMIC DNA]</scope>
    <source>
        <strain evidence="12">2200</strain>
    </source>
</reference>
<dbReference type="Pfam" id="PF00533">
    <property type="entry name" value="BRCT"/>
    <property type="match status" value="1"/>
</dbReference>
<dbReference type="GO" id="GO:0003911">
    <property type="term" value="F:DNA ligase (NAD+) activity"/>
    <property type="evidence" value="ECO:0007669"/>
    <property type="project" value="UniProtKB-EC"/>
</dbReference>
<comment type="similarity">
    <text evidence="10">Belongs to the NAD-dependent DNA ligase family. LigA subfamily.</text>
</comment>
<dbReference type="EMBL" id="CP132191">
    <property type="protein sequence ID" value="WLP85507.1"/>
    <property type="molecule type" value="Genomic_DNA"/>
</dbReference>
<dbReference type="InterPro" id="IPR041663">
    <property type="entry name" value="DisA/LigA_HHH"/>
</dbReference>
<keyword evidence="1 10" id="KW-0436">Ligase</keyword>
<gene>
    <name evidence="10 12" type="primary">ligA</name>
    <name evidence="12" type="ORF">Q8852_04280</name>
</gene>
<dbReference type="SMART" id="SM00532">
    <property type="entry name" value="LIGANc"/>
    <property type="match status" value="1"/>
</dbReference>
<evidence type="ECO:0000256" key="6">
    <source>
        <dbReference type="ARBA" id="ARBA00022842"/>
    </source>
</evidence>
<dbReference type="InterPro" id="IPR004150">
    <property type="entry name" value="NAD_DNA_ligase_OB"/>
</dbReference>
<dbReference type="InterPro" id="IPR012340">
    <property type="entry name" value="NA-bd_OB-fold"/>
</dbReference>
<evidence type="ECO:0000313" key="13">
    <source>
        <dbReference type="Proteomes" id="UP001237011"/>
    </source>
</evidence>
<evidence type="ECO:0000259" key="11">
    <source>
        <dbReference type="PROSITE" id="PS50172"/>
    </source>
</evidence>
<feature type="binding site" evidence="10">
    <location>
        <position position="125"/>
    </location>
    <ligand>
        <name>NAD(+)</name>
        <dbReference type="ChEBI" id="CHEBI:57540"/>
    </ligand>
</feature>
<dbReference type="InterPro" id="IPR001679">
    <property type="entry name" value="DNA_ligase"/>
</dbReference>
<evidence type="ECO:0000256" key="3">
    <source>
        <dbReference type="ARBA" id="ARBA00022723"/>
    </source>
</evidence>
<dbReference type="InterPro" id="IPR013840">
    <property type="entry name" value="DNAligase_N"/>
</dbReference>
<sequence>MKQNTQNNEKISSKEQAKARIIYLTNYLNELNNAYYNLDNPQVEDYIYDQLLRELEELEIKYKDLIQPDSPTKKIGGVPRIDFPKYRHQKPMLSLAKAYSFEEIAKFVSDIKSELPSYDTDFNLEPKIDGLSISLIYKQGKLIRAVTRGDGKEGEDVTKNAILIKGIAKSIPYQKDIEIRGEIYVSKQTLLETNAKLNEEYETKADEYINIKLPEYQAKITSGKKATHPVEPKLVQFANTRNMAAGTLRQKNSKLLLERELQVIMYDIVNPLDHNIYHQNKVLSFIKELGLPTHDVSYVEKDLDAITSRISEFESLKDSFQYDCDGFVIKLNELEYWDKLGKTAKFPRYAIAYKYKTEEAYPIVSKIITTVGRTGKITYVAEFDQAVELNQTKVQRATLHNYDFITNLSLNLGDRVVVIKSGEIIPKIIDLKEKLVAGVFPKVLTCPECGSQLVELEGIVDQFCENDDCESKKIKKLIHFVSRNALNIISLGEKLVEELYLKGFVSDFASIFDLDLHREEIMSQVTNFKELRMNNLRDSLIKSSNVELYRVIFGLGIKNIGLEVAKLIANNISNLEELISYPLENLLLINTIGPEIVESLREFISKEENRNELIKLDSKLTYIKDESVKTNLLEGLNFVVTGTLSIPRDDMWKLIEQNGGIAQKSVNKKTNYLLAGDNVGASKTQKAQDLGVKVISEVEFYQLLESKVA</sequence>
<dbReference type="PROSITE" id="PS50172">
    <property type="entry name" value="BRCT"/>
    <property type="match status" value="1"/>
</dbReference>
<evidence type="ECO:0000256" key="8">
    <source>
        <dbReference type="ARBA" id="ARBA00023204"/>
    </source>
</evidence>
<feature type="binding site" evidence="10">
    <location>
        <position position="446"/>
    </location>
    <ligand>
        <name>Zn(2+)</name>
        <dbReference type="ChEBI" id="CHEBI:29105"/>
    </ligand>
</feature>
<name>A0ABY9HA85_9MOLU</name>
<evidence type="ECO:0000256" key="10">
    <source>
        <dbReference type="HAMAP-Rule" id="MF_01588"/>
    </source>
</evidence>
<keyword evidence="7 10" id="KW-0520">NAD</keyword>
<dbReference type="PANTHER" id="PTHR23389">
    <property type="entry name" value="CHROMOSOME TRANSMISSION FIDELITY FACTOR 18"/>
    <property type="match status" value="1"/>
</dbReference>
<dbReference type="Gene3D" id="3.30.470.30">
    <property type="entry name" value="DNA ligase/mRNA capping enzyme"/>
    <property type="match status" value="1"/>
</dbReference>
<protein>
    <recommendedName>
        <fullName evidence="10">DNA ligase</fullName>
        <ecNumber evidence="10">6.5.1.2</ecNumber>
    </recommendedName>
    <alternativeName>
        <fullName evidence="10">Polydeoxyribonucleotide synthase [NAD(+)]</fullName>
    </alternativeName>
</protein>
<comment type="function">
    <text evidence="10">DNA ligase that catalyzes the formation of phosphodiester linkages between 5'-phosphoryl and 3'-hydroxyl groups in double-stranded DNA using NAD as a coenzyme and as the energy source for the reaction. It is essential for DNA replication and repair of damaged DNA.</text>
</comment>
<dbReference type="Pfam" id="PF12826">
    <property type="entry name" value="HHH_2"/>
    <property type="match status" value="1"/>
</dbReference>
<feature type="binding site" evidence="10">
    <location>
        <position position="469"/>
    </location>
    <ligand>
        <name>Zn(2+)</name>
        <dbReference type="ChEBI" id="CHEBI:29105"/>
    </ligand>
</feature>
<feature type="binding site" evidence="10">
    <location>
        <begin position="94"/>
        <end position="95"/>
    </location>
    <ligand>
        <name>NAD(+)</name>
        <dbReference type="ChEBI" id="CHEBI:57540"/>
    </ligand>
</feature>
<dbReference type="InterPro" id="IPR004149">
    <property type="entry name" value="Znf_DNAligase_C4"/>
</dbReference>
<dbReference type="InterPro" id="IPR013839">
    <property type="entry name" value="DNAligase_adenylation"/>
</dbReference>
<keyword evidence="8 10" id="KW-0234">DNA repair</keyword>
<evidence type="ECO:0000256" key="9">
    <source>
        <dbReference type="ARBA" id="ARBA00034005"/>
    </source>
</evidence>
<keyword evidence="4 10" id="KW-0227">DNA damage</keyword>
<dbReference type="InterPro" id="IPR018239">
    <property type="entry name" value="DNA_ligase_AS"/>
</dbReference>
<evidence type="ECO:0000256" key="7">
    <source>
        <dbReference type="ARBA" id="ARBA00023027"/>
    </source>
</evidence>
<dbReference type="PROSITE" id="PS01055">
    <property type="entry name" value="DNA_LIGASE_N1"/>
    <property type="match status" value="1"/>
</dbReference>
<feature type="active site" description="N6-AMP-lysine intermediate" evidence="10">
    <location>
        <position position="127"/>
    </location>
</feature>
<feature type="binding site" evidence="10">
    <location>
        <begin position="45"/>
        <end position="49"/>
    </location>
    <ligand>
        <name>NAD(+)</name>
        <dbReference type="ChEBI" id="CHEBI:57540"/>
    </ligand>
</feature>
<keyword evidence="2 10" id="KW-0235">DNA replication</keyword>
<dbReference type="HAMAP" id="MF_01588">
    <property type="entry name" value="DNA_ligase_A"/>
    <property type="match status" value="1"/>
</dbReference>
<dbReference type="SUPFAM" id="SSF52113">
    <property type="entry name" value="BRCT domain"/>
    <property type="match status" value="1"/>
</dbReference>
<dbReference type="SUPFAM" id="SSF56091">
    <property type="entry name" value="DNA ligase/mRNA capping enzyme, catalytic domain"/>
    <property type="match status" value="1"/>
</dbReference>
<dbReference type="NCBIfam" id="NF005932">
    <property type="entry name" value="PRK07956.1"/>
    <property type="match status" value="1"/>
</dbReference>
<feature type="binding site" evidence="10">
    <location>
        <position position="449"/>
    </location>
    <ligand>
        <name>Zn(2+)</name>
        <dbReference type="ChEBI" id="CHEBI:29105"/>
    </ligand>
</feature>
<keyword evidence="13" id="KW-1185">Reference proteome</keyword>